<comment type="subcellular location">
    <subcellularLocation>
        <location evidence="1">Membrane</location>
        <topology evidence="1">Multi-pass membrane protein</topology>
    </subcellularLocation>
</comment>
<sequence>MPGDDAGEAKPYLEEVEKTQDADLGQMMEVAATPEEERRVVWKLDMILIPVMGLCYMMQYMDKLALSQATLFNLREDLGLQGSDYSWTSAVFYFGYLAWSWPSSYLMVRLPLGKYLTACVLVWGGVLMCHAGAKNFGGLMAARFFLGVGEAGIAPGFALITGMLYKREEQPARQAAWFLGNCIATIIGGVVAYGIGTAKGPAVNSWQLLFLALGTITAGMVFWLIFLLPDSPKKIIFLTKKEKAIVIQRTVANKTGMMDNDSFKMGQALQALRDPQTWFLVLYQFCVNLWNGGVTSVCPLFLQFSSIIINSFGFSHLKSLLMQMPMGAAQVVFLVLTAAISTWFPRARIITMIFNTLVSLVGMLLVWQLDEDNQVGRMVGLTLGAVFAVNIPLSLSVISSNVAGFTKRSVTSALMFVAYCVGNIIGPQLFLSSEEPLYPTGMKAAVSGLALGAFFLFCLLLYYLFENKRRDAKYGPPAQLTEEEERVHALSNKTDLEIESFRYMI</sequence>
<dbReference type="GO" id="GO:0022857">
    <property type="term" value="F:transmembrane transporter activity"/>
    <property type="evidence" value="ECO:0007669"/>
    <property type="project" value="InterPro"/>
</dbReference>
<evidence type="ECO:0000313" key="9">
    <source>
        <dbReference type="EMBL" id="OJJ54914.1"/>
    </source>
</evidence>
<evidence type="ECO:0000256" key="6">
    <source>
        <dbReference type="ARBA" id="ARBA00037968"/>
    </source>
</evidence>
<feature type="domain" description="Major facilitator superfamily (MFS) profile" evidence="8">
    <location>
        <begin position="48"/>
        <end position="470"/>
    </location>
</feature>
<keyword evidence="2" id="KW-0813">Transport</keyword>
<keyword evidence="10" id="KW-1185">Reference proteome</keyword>
<evidence type="ECO:0000256" key="2">
    <source>
        <dbReference type="ARBA" id="ARBA00022448"/>
    </source>
</evidence>
<evidence type="ECO:0000256" key="1">
    <source>
        <dbReference type="ARBA" id="ARBA00004141"/>
    </source>
</evidence>
<accession>A0A1L9T643</accession>
<comment type="similarity">
    <text evidence="6">Belongs to the major facilitator superfamily. Allantoate permease family.</text>
</comment>
<feature type="transmembrane region" description="Helical" evidence="7">
    <location>
        <begin position="410"/>
        <end position="432"/>
    </location>
</feature>
<keyword evidence="5 7" id="KW-0472">Membrane</keyword>
<dbReference type="RefSeq" id="XP_040698720.1">
    <property type="nucleotide sequence ID" value="XM_040842835.1"/>
</dbReference>
<feature type="transmembrane region" description="Helical" evidence="7">
    <location>
        <begin position="349"/>
        <end position="369"/>
    </location>
</feature>
<evidence type="ECO:0000256" key="5">
    <source>
        <dbReference type="ARBA" id="ARBA00023136"/>
    </source>
</evidence>
<feature type="transmembrane region" description="Helical" evidence="7">
    <location>
        <begin position="375"/>
        <end position="398"/>
    </location>
</feature>
<dbReference type="GeneID" id="63758908"/>
<feature type="transmembrane region" description="Helical" evidence="7">
    <location>
        <begin position="177"/>
        <end position="196"/>
    </location>
</feature>
<evidence type="ECO:0000313" key="10">
    <source>
        <dbReference type="Proteomes" id="UP000184356"/>
    </source>
</evidence>
<dbReference type="AlphaFoldDB" id="A0A1L9T643"/>
<evidence type="ECO:0000256" key="3">
    <source>
        <dbReference type="ARBA" id="ARBA00022692"/>
    </source>
</evidence>
<dbReference type="Proteomes" id="UP000184356">
    <property type="component" value="Unassembled WGS sequence"/>
</dbReference>
<dbReference type="OrthoDB" id="6730379at2759"/>
<evidence type="ECO:0000259" key="8">
    <source>
        <dbReference type="PROSITE" id="PS50850"/>
    </source>
</evidence>
<dbReference type="Pfam" id="PF07690">
    <property type="entry name" value="MFS_1"/>
    <property type="match status" value="1"/>
</dbReference>
<protein>
    <recommendedName>
        <fullName evidence="8">Major facilitator superfamily (MFS) profile domain-containing protein</fullName>
    </recommendedName>
</protein>
<dbReference type="PROSITE" id="PS50850">
    <property type="entry name" value="MFS"/>
    <property type="match status" value="1"/>
</dbReference>
<keyword evidence="3 7" id="KW-0812">Transmembrane</keyword>
<dbReference type="EMBL" id="KV878593">
    <property type="protein sequence ID" value="OJJ54914.1"/>
    <property type="molecule type" value="Genomic_DNA"/>
</dbReference>
<dbReference type="PANTHER" id="PTHR43791">
    <property type="entry name" value="PERMEASE-RELATED"/>
    <property type="match status" value="1"/>
</dbReference>
<dbReference type="InterPro" id="IPR020846">
    <property type="entry name" value="MFS_dom"/>
</dbReference>
<feature type="transmembrane region" description="Helical" evidence="7">
    <location>
        <begin position="115"/>
        <end position="133"/>
    </location>
</feature>
<organism evidence="9 10">
    <name type="scientific">Aspergillus sydowii CBS 593.65</name>
    <dbReference type="NCBI Taxonomy" id="1036612"/>
    <lineage>
        <taxon>Eukaryota</taxon>
        <taxon>Fungi</taxon>
        <taxon>Dikarya</taxon>
        <taxon>Ascomycota</taxon>
        <taxon>Pezizomycotina</taxon>
        <taxon>Eurotiomycetes</taxon>
        <taxon>Eurotiomycetidae</taxon>
        <taxon>Eurotiales</taxon>
        <taxon>Aspergillaceae</taxon>
        <taxon>Aspergillus</taxon>
        <taxon>Aspergillus subgen. Nidulantes</taxon>
    </lineage>
</organism>
<name>A0A1L9T643_9EURO</name>
<proteinExistence type="inferred from homology"/>
<feature type="transmembrane region" description="Helical" evidence="7">
    <location>
        <begin position="208"/>
        <end position="228"/>
    </location>
</feature>
<feature type="transmembrane region" description="Helical" evidence="7">
    <location>
        <begin position="444"/>
        <end position="465"/>
    </location>
</feature>
<dbReference type="SUPFAM" id="SSF103473">
    <property type="entry name" value="MFS general substrate transporter"/>
    <property type="match status" value="1"/>
</dbReference>
<dbReference type="PANTHER" id="PTHR43791:SF103">
    <property type="entry name" value="MAJOR FACILITATOR SUPERFAMILY (MFS) PROFILE DOMAIN-CONTAINING PROTEIN-RELATED"/>
    <property type="match status" value="1"/>
</dbReference>
<evidence type="ECO:0000256" key="7">
    <source>
        <dbReference type="SAM" id="Phobius"/>
    </source>
</evidence>
<dbReference type="InterPro" id="IPR036259">
    <property type="entry name" value="MFS_trans_sf"/>
</dbReference>
<evidence type="ECO:0000256" key="4">
    <source>
        <dbReference type="ARBA" id="ARBA00022989"/>
    </source>
</evidence>
<dbReference type="FunFam" id="1.20.1250.20:FF:000064">
    <property type="entry name" value="MFS allantoate transporter"/>
    <property type="match status" value="1"/>
</dbReference>
<feature type="transmembrane region" description="Helical" evidence="7">
    <location>
        <begin position="322"/>
        <end position="344"/>
    </location>
</feature>
<dbReference type="GO" id="GO:0016020">
    <property type="term" value="C:membrane"/>
    <property type="evidence" value="ECO:0007669"/>
    <property type="project" value="UniProtKB-SubCell"/>
</dbReference>
<dbReference type="Gene3D" id="1.20.1250.20">
    <property type="entry name" value="MFS general substrate transporter like domains"/>
    <property type="match status" value="2"/>
</dbReference>
<dbReference type="InterPro" id="IPR011701">
    <property type="entry name" value="MFS"/>
</dbReference>
<feature type="transmembrane region" description="Helical" evidence="7">
    <location>
        <begin position="145"/>
        <end position="165"/>
    </location>
</feature>
<dbReference type="VEuPathDB" id="FungiDB:ASPSYDRAFT_159511"/>
<gene>
    <name evidence="9" type="ORF">ASPSYDRAFT_159511</name>
</gene>
<dbReference type="STRING" id="1036612.A0A1L9T643"/>
<keyword evidence="4 7" id="KW-1133">Transmembrane helix</keyword>
<reference evidence="10" key="1">
    <citation type="journal article" date="2017" name="Genome Biol.">
        <title>Comparative genomics reveals high biological diversity and specific adaptations in the industrially and medically important fungal genus Aspergillus.</title>
        <authorList>
            <person name="de Vries R.P."/>
            <person name="Riley R."/>
            <person name="Wiebenga A."/>
            <person name="Aguilar-Osorio G."/>
            <person name="Amillis S."/>
            <person name="Uchima C.A."/>
            <person name="Anderluh G."/>
            <person name="Asadollahi M."/>
            <person name="Askin M."/>
            <person name="Barry K."/>
            <person name="Battaglia E."/>
            <person name="Bayram O."/>
            <person name="Benocci T."/>
            <person name="Braus-Stromeyer S.A."/>
            <person name="Caldana C."/>
            <person name="Canovas D."/>
            <person name="Cerqueira G.C."/>
            <person name="Chen F."/>
            <person name="Chen W."/>
            <person name="Choi C."/>
            <person name="Clum A."/>
            <person name="Dos Santos R.A."/>
            <person name="Damasio A.R."/>
            <person name="Diallinas G."/>
            <person name="Emri T."/>
            <person name="Fekete E."/>
            <person name="Flipphi M."/>
            <person name="Freyberg S."/>
            <person name="Gallo A."/>
            <person name="Gournas C."/>
            <person name="Habgood R."/>
            <person name="Hainaut M."/>
            <person name="Harispe M.L."/>
            <person name="Henrissat B."/>
            <person name="Hilden K.S."/>
            <person name="Hope R."/>
            <person name="Hossain A."/>
            <person name="Karabika E."/>
            <person name="Karaffa L."/>
            <person name="Karanyi Z."/>
            <person name="Krasevec N."/>
            <person name="Kuo A."/>
            <person name="Kusch H."/>
            <person name="LaButti K."/>
            <person name="Lagendijk E.L."/>
            <person name="Lapidus A."/>
            <person name="Levasseur A."/>
            <person name="Lindquist E."/>
            <person name="Lipzen A."/>
            <person name="Logrieco A.F."/>
            <person name="MacCabe A."/>
            <person name="Maekelae M.R."/>
            <person name="Malavazi I."/>
            <person name="Melin P."/>
            <person name="Meyer V."/>
            <person name="Mielnichuk N."/>
            <person name="Miskei M."/>
            <person name="Molnar A.P."/>
            <person name="Mule G."/>
            <person name="Ngan C.Y."/>
            <person name="Orejas M."/>
            <person name="Orosz E."/>
            <person name="Ouedraogo J.P."/>
            <person name="Overkamp K.M."/>
            <person name="Park H.-S."/>
            <person name="Perrone G."/>
            <person name="Piumi F."/>
            <person name="Punt P.J."/>
            <person name="Ram A.F."/>
            <person name="Ramon A."/>
            <person name="Rauscher S."/>
            <person name="Record E."/>
            <person name="Riano-Pachon D.M."/>
            <person name="Robert V."/>
            <person name="Roehrig J."/>
            <person name="Ruller R."/>
            <person name="Salamov A."/>
            <person name="Salih N.S."/>
            <person name="Samson R.A."/>
            <person name="Sandor E."/>
            <person name="Sanguinetti M."/>
            <person name="Schuetze T."/>
            <person name="Sepcic K."/>
            <person name="Shelest E."/>
            <person name="Sherlock G."/>
            <person name="Sophianopoulou V."/>
            <person name="Squina F.M."/>
            <person name="Sun H."/>
            <person name="Susca A."/>
            <person name="Todd R.B."/>
            <person name="Tsang A."/>
            <person name="Unkles S.E."/>
            <person name="van de Wiele N."/>
            <person name="van Rossen-Uffink D."/>
            <person name="Oliveira J.V."/>
            <person name="Vesth T.C."/>
            <person name="Visser J."/>
            <person name="Yu J.-H."/>
            <person name="Zhou M."/>
            <person name="Andersen M.R."/>
            <person name="Archer D.B."/>
            <person name="Baker S.E."/>
            <person name="Benoit I."/>
            <person name="Brakhage A.A."/>
            <person name="Braus G.H."/>
            <person name="Fischer R."/>
            <person name="Frisvad J.C."/>
            <person name="Goldman G.H."/>
            <person name="Houbraken J."/>
            <person name="Oakley B."/>
            <person name="Pocsi I."/>
            <person name="Scazzocchio C."/>
            <person name="Seiboth B."/>
            <person name="vanKuyk P.A."/>
            <person name="Wortman J."/>
            <person name="Dyer P.S."/>
            <person name="Grigoriev I.V."/>
        </authorList>
    </citation>
    <scope>NUCLEOTIDE SEQUENCE [LARGE SCALE GENOMIC DNA]</scope>
    <source>
        <strain evidence="10">CBS 593.65</strain>
    </source>
</reference>
<feature type="transmembrane region" description="Helical" evidence="7">
    <location>
        <begin position="278"/>
        <end position="302"/>
    </location>
</feature>